<dbReference type="Proteomes" id="UP000640335">
    <property type="component" value="Unassembled WGS sequence"/>
</dbReference>
<sequence length="47" mass="5322">MNEVDEIKIAINNCRCDVCSLREACDLYELYTDETICSTAVDNVEGF</sequence>
<reference evidence="1 2" key="1">
    <citation type="submission" date="2020-08" db="EMBL/GenBank/DDBJ databases">
        <title>A Genomic Blueprint of the Chicken Gut Microbiome.</title>
        <authorList>
            <person name="Gilroy R."/>
            <person name="Ravi A."/>
            <person name="Getino M."/>
            <person name="Pursley I."/>
            <person name="Horton D.L."/>
            <person name="Alikhan N.-F."/>
            <person name="Baker D."/>
            <person name="Gharbi K."/>
            <person name="Hall N."/>
            <person name="Watson M."/>
            <person name="Adriaenssens E.M."/>
            <person name="Foster-Nyarko E."/>
            <person name="Jarju S."/>
            <person name="Secka A."/>
            <person name="Antonio M."/>
            <person name="Oren A."/>
            <person name="Chaudhuri R."/>
            <person name="La Ragione R.M."/>
            <person name="Hildebrand F."/>
            <person name="Pallen M.J."/>
        </authorList>
    </citation>
    <scope>NUCLEOTIDE SEQUENCE [LARGE SCALE GENOMIC DNA]</scope>
    <source>
        <strain evidence="1 2">Sa3CUN1</strain>
    </source>
</reference>
<name>A0ABR8Q286_9CLOT</name>
<dbReference type="EMBL" id="JACSQZ010000012">
    <property type="protein sequence ID" value="MBD7914533.1"/>
    <property type="molecule type" value="Genomic_DNA"/>
</dbReference>
<comment type="caution">
    <text evidence="1">The sequence shown here is derived from an EMBL/GenBank/DDBJ whole genome shotgun (WGS) entry which is preliminary data.</text>
</comment>
<gene>
    <name evidence="1" type="ORF">H9660_05190</name>
</gene>
<protein>
    <submittedName>
        <fullName evidence="1">Uncharacterized protein</fullName>
    </submittedName>
</protein>
<evidence type="ECO:0000313" key="2">
    <source>
        <dbReference type="Proteomes" id="UP000640335"/>
    </source>
</evidence>
<keyword evidence="2" id="KW-1185">Reference proteome</keyword>
<evidence type="ECO:0000313" key="1">
    <source>
        <dbReference type="EMBL" id="MBD7914533.1"/>
    </source>
</evidence>
<proteinExistence type="predicted"/>
<accession>A0ABR8Q286</accession>
<organism evidence="1 2">
    <name type="scientific">Clostridium gallinarum</name>
    <dbReference type="NCBI Taxonomy" id="2762246"/>
    <lineage>
        <taxon>Bacteria</taxon>
        <taxon>Bacillati</taxon>
        <taxon>Bacillota</taxon>
        <taxon>Clostridia</taxon>
        <taxon>Eubacteriales</taxon>
        <taxon>Clostridiaceae</taxon>
        <taxon>Clostridium</taxon>
    </lineage>
</organism>
<dbReference type="RefSeq" id="WP_191749232.1">
    <property type="nucleotide sequence ID" value="NZ_JACSQZ010000012.1"/>
</dbReference>